<evidence type="ECO:0000313" key="2">
    <source>
        <dbReference type="EMBL" id="PRX68519.1"/>
    </source>
</evidence>
<name>A0A2T0N7I7_9ACTN</name>
<proteinExistence type="predicted"/>
<protein>
    <submittedName>
        <fullName evidence="2">Uncharacterized protein YbjT (DUF2867 family)</fullName>
    </submittedName>
</protein>
<feature type="domain" description="NAD(P)-binding" evidence="1">
    <location>
        <begin position="6"/>
        <end position="179"/>
    </location>
</feature>
<keyword evidence="3" id="KW-1185">Reference proteome</keyword>
<dbReference type="Proteomes" id="UP000238312">
    <property type="component" value="Unassembled WGS sequence"/>
</dbReference>
<dbReference type="PANTHER" id="PTHR43162">
    <property type="match status" value="1"/>
</dbReference>
<comment type="caution">
    <text evidence="2">The sequence shown here is derived from an EMBL/GenBank/DDBJ whole genome shotgun (WGS) entry which is preliminary data.</text>
</comment>
<dbReference type="Gene3D" id="3.90.25.10">
    <property type="entry name" value="UDP-galactose 4-epimerase, domain 1"/>
    <property type="match status" value="1"/>
</dbReference>
<dbReference type="AlphaFoldDB" id="A0A2T0N7I7"/>
<dbReference type="InterPro" id="IPR016040">
    <property type="entry name" value="NAD(P)-bd_dom"/>
</dbReference>
<reference evidence="2 3" key="1">
    <citation type="submission" date="2018-03" db="EMBL/GenBank/DDBJ databases">
        <title>Genomic Encyclopedia of Type Strains, Phase III (KMG-III): the genomes of soil and plant-associated and newly described type strains.</title>
        <authorList>
            <person name="Whitman W."/>
        </authorList>
    </citation>
    <scope>NUCLEOTIDE SEQUENCE [LARGE SCALE GENOMIC DNA]</scope>
    <source>
        <strain evidence="2 3">CGMCC 4.7104</strain>
    </source>
</reference>
<gene>
    <name evidence="2" type="ORF">B0I32_103481</name>
</gene>
<accession>A0A2T0N7I7</accession>
<dbReference type="InterPro" id="IPR051604">
    <property type="entry name" value="Ergot_Alk_Oxidoreductase"/>
</dbReference>
<dbReference type="PANTHER" id="PTHR43162:SF1">
    <property type="entry name" value="PRESTALK A DIFFERENTIATION PROTEIN A"/>
    <property type="match status" value="1"/>
</dbReference>
<dbReference type="OrthoDB" id="4457504at2"/>
<dbReference type="Gene3D" id="3.40.50.720">
    <property type="entry name" value="NAD(P)-binding Rossmann-like Domain"/>
    <property type="match status" value="1"/>
</dbReference>
<dbReference type="RefSeq" id="WP_106236810.1">
    <property type="nucleotide sequence ID" value="NZ_PVNG01000003.1"/>
</dbReference>
<evidence type="ECO:0000259" key="1">
    <source>
        <dbReference type="Pfam" id="PF13460"/>
    </source>
</evidence>
<organism evidence="2 3">
    <name type="scientific">Nonomuraea fuscirosea</name>
    <dbReference type="NCBI Taxonomy" id="1291556"/>
    <lineage>
        <taxon>Bacteria</taxon>
        <taxon>Bacillati</taxon>
        <taxon>Actinomycetota</taxon>
        <taxon>Actinomycetes</taxon>
        <taxon>Streptosporangiales</taxon>
        <taxon>Streptosporangiaceae</taxon>
        <taxon>Nonomuraea</taxon>
    </lineage>
</organism>
<dbReference type="SUPFAM" id="SSF51735">
    <property type="entry name" value="NAD(P)-binding Rossmann-fold domains"/>
    <property type="match status" value="1"/>
</dbReference>
<sequence>MILVTGATGTVGSELVRSLAARGERVRAMTREPSKIVFPGVEVVRGDFQEPGSLAEAVRGAESVFLLSAPGPWVVQHDEAMLAAARSAGARKVVKVSAIGTGERAGARVGDWHLPGEEALRASDLEWAALRPSSFASNALGWAPRILAGEPIPNMSGDGRQGVIDPLDVAEVAVRALTSSEESVRGVLTLTGPELLSVPDMVKVLEETVGGRAPATVDVPLETYREQLLGAGVGADFAEIAVNGARLVAEGGNARLTQDVELALGRPPRAFRTWAHDHRAAFTG</sequence>
<evidence type="ECO:0000313" key="3">
    <source>
        <dbReference type="Proteomes" id="UP000238312"/>
    </source>
</evidence>
<dbReference type="InterPro" id="IPR036291">
    <property type="entry name" value="NAD(P)-bd_dom_sf"/>
</dbReference>
<dbReference type="Pfam" id="PF13460">
    <property type="entry name" value="NAD_binding_10"/>
    <property type="match status" value="1"/>
</dbReference>
<dbReference type="EMBL" id="PVNG01000003">
    <property type="protein sequence ID" value="PRX68519.1"/>
    <property type="molecule type" value="Genomic_DNA"/>
</dbReference>